<evidence type="ECO:0000313" key="2">
    <source>
        <dbReference type="EMBL" id="KAK9287495.1"/>
    </source>
</evidence>
<keyword evidence="1" id="KW-0732">Signal</keyword>
<gene>
    <name evidence="2" type="ORF">L1049_015916</name>
</gene>
<dbReference type="AlphaFoldDB" id="A0AAP0S5L4"/>
<evidence type="ECO:0000256" key="1">
    <source>
        <dbReference type="SAM" id="SignalP"/>
    </source>
</evidence>
<sequence>MTSLLLLLQVIANPSSTAMDKEIEDRECQGCDLESGLHPLKHVYDVDGAGPSFDWSKFEVKHANQRNPPMLLARVDFSPKVEKGSNQKGLLCPYFIFASCLLKLVFNL</sequence>
<name>A0AAP0S5L4_LIQFO</name>
<reference evidence="2 3" key="1">
    <citation type="journal article" date="2024" name="Plant J.">
        <title>Genome sequences and population genomics reveal climatic adaptation and genomic divergence between two closely related sweetgum species.</title>
        <authorList>
            <person name="Xu W.Q."/>
            <person name="Ren C.Q."/>
            <person name="Zhang X.Y."/>
            <person name="Comes H.P."/>
            <person name="Liu X.H."/>
            <person name="Li Y.G."/>
            <person name="Kettle C.J."/>
            <person name="Jalonen R."/>
            <person name="Gaisberger H."/>
            <person name="Ma Y.Z."/>
            <person name="Qiu Y.X."/>
        </authorList>
    </citation>
    <scope>NUCLEOTIDE SEQUENCE [LARGE SCALE GENOMIC DNA]</scope>
    <source>
        <strain evidence="2">Hangzhou</strain>
    </source>
</reference>
<accession>A0AAP0S5L4</accession>
<protein>
    <submittedName>
        <fullName evidence="2">Uncharacterized protein</fullName>
    </submittedName>
</protein>
<feature type="chain" id="PRO_5043018977" evidence="1">
    <location>
        <begin position="19"/>
        <end position="108"/>
    </location>
</feature>
<organism evidence="2 3">
    <name type="scientific">Liquidambar formosana</name>
    <name type="common">Formosan gum</name>
    <dbReference type="NCBI Taxonomy" id="63359"/>
    <lineage>
        <taxon>Eukaryota</taxon>
        <taxon>Viridiplantae</taxon>
        <taxon>Streptophyta</taxon>
        <taxon>Embryophyta</taxon>
        <taxon>Tracheophyta</taxon>
        <taxon>Spermatophyta</taxon>
        <taxon>Magnoliopsida</taxon>
        <taxon>eudicotyledons</taxon>
        <taxon>Gunneridae</taxon>
        <taxon>Pentapetalae</taxon>
        <taxon>Saxifragales</taxon>
        <taxon>Altingiaceae</taxon>
        <taxon>Liquidambar</taxon>
    </lineage>
</organism>
<evidence type="ECO:0000313" key="3">
    <source>
        <dbReference type="Proteomes" id="UP001415857"/>
    </source>
</evidence>
<proteinExistence type="predicted"/>
<comment type="caution">
    <text evidence="2">The sequence shown here is derived from an EMBL/GenBank/DDBJ whole genome shotgun (WGS) entry which is preliminary data.</text>
</comment>
<keyword evidence="3" id="KW-1185">Reference proteome</keyword>
<dbReference type="Proteomes" id="UP001415857">
    <property type="component" value="Unassembled WGS sequence"/>
</dbReference>
<feature type="signal peptide" evidence="1">
    <location>
        <begin position="1"/>
        <end position="18"/>
    </location>
</feature>
<dbReference type="EMBL" id="JBBPBK010000004">
    <property type="protein sequence ID" value="KAK9287495.1"/>
    <property type="molecule type" value="Genomic_DNA"/>
</dbReference>